<dbReference type="InterPro" id="IPR037401">
    <property type="entry name" value="SnoaL-like"/>
</dbReference>
<gene>
    <name evidence="2" type="ORF">D3C57_143205</name>
</gene>
<dbReference type="RefSeq" id="WP_020865132.1">
    <property type="nucleotide sequence ID" value="NC_022785.1"/>
</dbReference>
<evidence type="ECO:0000313" key="2">
    <source>
        <dbReference type="EMBL" id="RLV76185.1"/>
    </source>
</evidence>
<dbReference type="eggNOG" id="COG4319">
    <property type="taxonomic scope" value="Bacteria"/>
</dbReference>
<evidence type="ECO:0000259" key="1">
    <source>
        <dbReference type="Pfam" id="PF13577"/>
    </source>
</evidence>
<proteinExistence type="predicted"/>
<dbReference type="Proteomes" id="UP000281594">
    <property type="component" value="Unassembled WGS sequence"/>
</dbReference>
<evidence type="ECO:0000313" key="3">
    <source>
        <dbReference type="Proteomes" id="UP000281594"/>
    </source>
</evidence>
<dbReference type="CDD" id="cd00531">
    <property type="entry name" value="NTF2_like"/>
    <property type="match status" value="1"/>
</dbReference>
<dbReference type="SUPFAM" id="SSF54427">
    <property type="entry name" value="NTF2-like"/>
    <property type="match status" value="1"/>
</dbReference>
<comment type="caution">
    <text evidence="2">The sequence shown here is derived from an EMBL/GenBank/DDBJ whole genome shotgun (WGS) entry which is preliminary data.</text>
</comment>
<dbReference type="InterPro" id="IPR011944">
    <property type="entry name" value="Steroid_delta5-4_isomerase"/>
</dbReference>
<dbReference type="STRING" id="1343740.M271_00485"/>
<organism evidence="2 3">
    <name type="scientific">Streptomyces rapamycinicus (strain ATCC 29253 / DSM 41530 / NRRL 5491 / AYB-994)</name>
    <name type="common">Streptomyces hygroscopicus (strain ATCC 29253)</name>
    <dbReference type="NCBI Taxonomy" id="1343740"/>
    <lineage>
        <taxon>Bacteria</taxon>
        <taxon>Bacillati</taxon>
        <taxon>Actinomycetota</taxon>
        <taxon>Actinomycetes</taxon>
        <taxon>Kitasatosporales</taxon>
        <taxon>Streptomycetaceae</taxon>
        <taxon>Streptomyces</taxon>
        <taxon>Streptomyces violaceusniger group</taxon>
    </lineage>
</organism>
<feature type="domain" description="SnoaL-like" evidence="1">
    <location>
        <begin position="12"/>
        <end position="132"/>
    </location>
</feature>
<dbReference type="Pfam" id="PF13577">
    <property type="entry name" value="SnoaL_4"/>
    <property type="match status" value="1"/>
</dbReference>
<accession>A0A0A0N4T9</accession>
<dbReference type="HOGENOM" id="CLU_106738_7_0_11"/>
<reference evidence="2 3" key="1">
    <citation type="journal article" date="2018" name="J. Biol. Chem.">
        <title>Discovery of the actinoplanic acid pathway in Streptomyces rapamycinicus reveals a genetically conserved synergism with rapamycin.</title>
        <authorList>
            <person name="Mrak P."/>
            <person name="Krastel P."/>
            <person name="Pivk Lukancic P."/>
            <person name="Tao J."/>
            <person name="Pistorius D."/>
            <person name="Moore C.M."/>
        </authorList>
    </citation>
    <scope>NUCLEOTIDE SEQUENCE [LARGE SCALE GENOMIC DNA]</scope>
    <source>
        <strain evidence="2 3">NRRL 5491</strain>
    </source>
</reference>
<dbReference type="NCBIfam" id="TIGR02246">
    <property type="entry name" value="SgcJ/EcaC family oxidoreductase"/>
    <property type="match status" value="1"/>
</dbReference>
<dbReference type="EMBL" id="QYCY01000002">
    <property type="protein sequence ID" value="RLV76185.1"/>
    <property type="molecule type" value="Genomic_DNA"/>
</dbReference>
<sequence length="180" mass="20916">MNEESEILARLRRIEDRTEIEELISRYAMACDDRDLDALAGCFTADGAFVSVGGRIEGRPALIEYYTERFQHYGPSYHVPHRVVLDELTEDTARGVVLAHSELMLEGGLFVTAHRYRDRYRCEDGRWRVAERACEFLYGAPLRDLLDLDHAQPRRRWPGVEPVEADIPEQLGTWKAFYRR</sequence>
<dbReference type="AlphaFoldDB" id="A0A0A0N4T9"/>
<dbReference type="Gene3D" id="3.10.450.50">
    <property type="match status" value="1"/>
</dbReference>
<dbReference type="InterPro" id="IPR032710">
    <property type="entry name" value="NTF2-like_dom_sf"/>
</dbReference>
<name>A0A0A0N4T9_STRRN</name>
<dbReference type="KEGG" id="src:M271_00485"/>
<protein>
    <recommendedName>
        <fullName evidence="1">SnoaL-like domain-containing protein</fullName>
    </recommendedName>
</protein>